<proteinExistence type="predicted"/>
<sequence length="78" mass="8936">MEIGRKRQHFLDVLRVENGQGTSDAINFKYTENIMLQDDVDATEAVYTTILELVIDDLYLSKHPSIGTPDQAKKKQRL</sequence>
<evidence type="ECO:0000313" key="1">
    <source>
        <dbReference type="EMBL" id="PUZ22827.1"/>
    </source>
</evidence>
<evidence type="ECO:0000313" key="2">
    <source>
        <dbReference type="Proteomes" id="UP000244450"/>
    </source>
</evidence>
<reference evidence="1 2" key="1">
    <citation type="submission" date="2018-04" db="EMBL/GenBank/DDBJ databases">
        <title>Chitinophaga fuyangensis sp. nov., isolated from soil in a chemical factory.</title>
        <authorList>
            <person name="Chen K."/>
        </authorList>
    </citation>
    <scope>NUCLEOTIDE SEQUENCE [LARGE SCALE GENOMIC DNA]</scope>
    <source>
        <strain evidence="1 2">LY-1</strain>
    </source>
</reference>
<comment type="caution">
    <text evidence="1">The sequence shown here is derived from an EMBL/GenBank/DDBJ whole genome shotgun (WGS) entry which is preliminary data.</text>
</comment>
<gene>
    <name evidence="1" type="ORF">DCC81_20615</name>
</gene>
<dbReference type="EMBL" id="QCYK01000003">
    <property type="protein sequence ID" value="PUZ22827.1"/>
    <property type="molecule type" value="Genomic_DNA"/>
</dbReference>
<dbReference type="Proteomes" id="UP000244450">
    <property type="component" value="Unassembled WGS sequence"/>
</dbReference>
<keyword evidence="2" id="KW-1185">Reference proteome</keyword>
<protein>
    <submittedName>
        <fullName evidence="1">Uncharacterized protein</fullName>
    </submittedName>
</protein>
<accession>A0A2T7BCM3</accession>
<dbReference type="AlphaFoldDB" id="A0A2T7BCM3"/>
<organism evidence="1 2">
    <name type="scientific">Chitinophaga parva</name>
    <dbReference type="NCBI Taxonomy" id="2169414"/>
    <lineage>
        <taxon>Bacteria</taxon>
        <taxon>Pseudomonadati</taxon>
        <taxon>Bacteroidota</taxon>
        <taxon>Chitinophagia</taxon>
        <taxon>Chitinophagales</taxon>
        <taxon>Chitinophagaceae</taxon>
        <taxon>Chitinophaga</taxon>
    </lineage>
</organism>
<name>A0A2T7BCM3_9BACT</name>